<evidence type="ECO:0000313" key="4">
    <source>
        <dbReference type="Proteomes" id="UP001596139"/>
    </source>
</evidence>
<comment type="caution">
    <text evidence="3">The sequence shown here is derived from an EMBL/GenBank/DDBJ whole genome shotgun (WGS) entry which is preliminary data.</text>
</comment>
<protein>
    <submittedName>
        <fullName evidence="3">Uncharacterized protein</fullName>
    </submittedName>
</protein>
<evidence type="ECO:0000313" key="3">
    <source>
        <dbReference type="EMBL" id="MFC6064218.1"/>
    </source>
</evidence>
<accession>A0ABW1MLC1</accession>
<organism evidence="3 4">
    <name type="scientific">Streptomyces ochraceiscleroticus</name>
    <dbReference type="NCBI Taxonomy" id="47761"/>
    <lineage>
        <taxon>Bacteria</taxon>
        <taxon>Bacillati</taxon>
        <taxon>Actinomycetota</taxon>
        <taxon>Actinomycetes</taxon>
        <taxon>Kitasatosporales</taxon>
        <taxon>Streptomycetaceae</taxon>
        <taxon>Streptomyces</taxon>
    </lineage>
</organism>
<proteinExistence type="predicted"/>
<evidence type="ECO:0000256" key="1">
    <source>
        <dbReference type="SAM" id="MobiDB-lite"/>
    </source>
</evidence>
<evidence type="ECO:0000256" key="2">
    <source>
        <dbReference type="SAM" id="SignalP"/>
    </source>
</evidence>
<dbReference type="RefSeq" id="WP_031058906.1">
    <property type="nucleotide sequence ID" value="NZ_JBHSPX010000004.1"/>
</dbReference>
<feature type="compositionally biased region" description="Low complexity" evidence="1">
    <location>
        <begin position="41"/>
        <end position="51"/>
    </location>
</feature>
<keyword evidence="2" id="KW-0732">Signal</keyword>
<feature type="region of interest" description="Disordered" evidence="1">
    <location>
        <begin position="30"/>
        <end position="51"/>
    </location>
</feature>
<feature type="signal peptide" evidence="2">
    <location>
        <begin position="1"/>
        <end position="28"/>
    </location>
</feature>
<name>A0ABW1MLC1_9ACTN</name>
<dbReference type="Proteomes" id="UP001596139">
    <property type="component" value="Unassembled WGS sequence"/>
</dbReference>
<dbReference type="EMBL" id="JBHSPX010000004">
    <property type="protein sequence ID" value="MFC6064218.1"/>
    <property type="molecule type" value="Genomic_DNA"/>
</dbReference>
<reference evidence="4" key="1">
    <citation type="journal article" date="2019" name="Int. J. Syst. Evol. Microbiol.">
        <title>The Global Catalogue of Microorganisms (GCM) 10K type strain sequencing project: providing services to taxonomists for standard genome sequencing and annotation.</title>
        <authorList>
            <consortium name="The Broad Institute Genomics Platform"/>
            <consortium name="The Broad Institute Genome Sequencing Center for Infectious Disease"/>
            <person name="Wu L."/>
            <person name="Ma J."/>
        </authorList>
    </citation>
    <scope>NUCLEOTIDE SEQUENCE [LARGE SCALE GENOMIC DNA]</scope>
    <source>
        <strain evidence="4">CGMCC 1.15180</strain>
    </source>
</reference>
<sequence length="76" mass="7369">MRKTFARTAASLALASAALVPMSGIASAHDHNHGGGGGLSGSASSMTSVGGHDGVVTVGDSRAAAYWMGLVDAGQV</sequence>
<keyword evidence="4" id="KW-1185">Reference proteome</keyword>
<gene>
    <name evidence="3" type="ORF">ACFP4F_16905</name>
</gene>
<feature type="chain" id="PRO_5045299319" evidence="2">
    <location>
        <begin position="29"/>
        <end position="76"/>
    </location>
</feature>